<dbReference type="PANTHER" id="PTHR37038:SF14">
    <property type="entry name" value="TRANSCRIPTIONAL ACTIVATOR"/>
    <property type="match status" value="1"/>
</dbReference>
<evidence type="ECO:0000313" key="3">
    <source>
        <dbReference type="EMBL" id="GIN60107.1"/>
    </source>
</evidence>
<sequence>MNSLNTYLIGDTLRSFREYKRLSIEELSEGVCTEEELSSFEKQVSYPDLETLNSLLRKLNVDLAYFFNVASKSSINYSNAVIRLINRYKRDWDYERIQEILDKELCNPIFQTDHLRQFLIWHQGICKFYLEKNLDEALELLYEAIDITNKKREDYNEREIEILTSIAILHKESNKFEEAISIFKKALDYFESLPDILDPRGKIRVYFGLAQALTEVCQYEESLIYCKTGIEYCITHELIYLLSSLYYQTGENLIKLFRKEEGLEYLDRAIYILQVQENKKFIKIIENEKDKLLHQW</sequence>
<evidence type="ECO:0000259" key="2">
    <source>
        <dbReference type="PROSITE" id="PS50943"/>
    </source>
</evidence>
<dbReference type="CDD" id="cd00093">
    <property type="entry name" value="HTH_XRE"/>
    <property type="match status" value="1"/>
</dbReference>
<dbReference type="PROSITE" id="PS50943">
    <property type="entry name" value="HTH_CROC1"/>
    <property type="match status" value="1"/>
</dbReference>
<dbReference type="Pfam" id="PF18768">
    <property type="entry name" value="RNPP_C"/>
    <property type="match status" value="1"/>
</dbReference>
<dbReference type="SUPFAM" id="SSF47413">
    <property type="entry name" value="lambda repressor-like DNA-binding domains"/>
    <property type="match status" value="1"/>
</dbReference>
<keyword evidence="4" id="KW-1185">Reference proteome</keyword>
<organism evidence="3 4">
    <name type="scientific">Robertmurraya siralis</name>
    <dbReference type="NCBI Taxonomy" id="77777"/>
    <lineage>
        <taxon>Bacteria</taxon>
        <taxon>Bacillati</taxon>
        <taxon>Bacillota</taxon>
        <taxon>Bacilli</taxon>
        <taxon>Bacillales</taxon>
        <taxon>Bacillaceae</taxon>
        <taxon>Robertmurraya</taxon>
    </lineage>
</organism>
<dbReference type="InterPro" id="IPR019734">
    <property type="entry name" value="TPR_rpt"/>
</dbReference>
<dbReference type="InterPro" id="IPR041315">
    <property type="entry name" value="PlcR_TPR"/>
</dbReference>
<dbReference type="InterPro" id="IPR011990">
    <property type="entry name" value="TPR-like_helical_dom_sf"/>
</dbReference>
<evidence type="ECO:0000256" key="1">
    <source>
        <dbReference type="PROSITE-ProRule" id="PRU00339"/>
    </source>
</evidence>
<protein>
    <submittedName>
        <fullName evidence="3">Transcriptional regulator</fullName>
    </submittedName>
</protein>
<dbReference type="InterPro" id="IPR053163">
    <property type="entry name" value="HTH-type_regulator_Rgg"/>
</dbReference>
<reference evidence="3" key="1">
    <citation type="submission" date="2021-03" db="EMBL/GenBank/DDBJ databases">
        <title>Antimicrobial resistance genes in bacteria isolated from Japanese honey, and their potential for conferring macrolide and lincosamide resistance in the American foulbrood pathogen Paenibacillus larvae.</title>
        <authorList>
            <person name="Okamoto M."/>
            <person name="Kumagai M."/>
            <person name="Kanamori H."/>
            <person name="Takamatsu D."/>
        </authorList>
    </citation>
    <scope>NUCLEOTIDE SEQUENCE</scope>
    <source>
        <strain evidence="3">J27TS8</strain>
    </source>
</reference>
<dbReference type="Gene3D" id="1.25.40.10">
    <property type="entry name" value="Tetratricopeptide repeat domain"/>
    <property type="match status" value="1"/>
</dbReference>
<dbReference type="OrthoDB" id="1150409at2"/>
<dbReference type="SMART" id="SM00028">
    <property type="entry name" value="TPR"/>
    <property type="match status" value="3"/>
</dbReference>
<feature type="domain" description="HTH cro/C1-type" evidence="2">
    <location>
        <begin position="13"/>
        <end position="66"/>
    </location>
</feature>
<evidence type="ECO:0000313" key="4">
    <source>
        <dbReference type="Proteomes" id="UP000682111"/>
    </source>
</evidence>
<dbReference type="AlphaFoldDB" id="A0A919WE58"/>
<dbReference type="SMART" id="SM00530">
    <property type="entry name" value="HTH_XRE"/>
    <property type="match status" value="1"/>
</dbReference>
<comment type="caution">
    <text evidence="3">The sequence shown here is derived from an EMBL/GenBank/DDBJ whole genome shotgun (WGS) entry which is preliminary data.</text>
</comment>
<proteinExistence type="predicted"/>
<dbReference type="SUPFAM" id="SSF48452">
    <property type="entry name" value="TPR-like"/>
    <property type="match status" value="1"/>
</dbReference>
<dbReference type="InterPro" id="IPR010982">
    <property type="entry name" value="Lambda_DNA-bd_dom_sf"/>
</dbReference>
<dbReference type="EMBL" id="BORC01000001">
    <property type="protein sequence ID" value="GIN60107.1"/>
    <property type="molecule type" value="Genomic_DNA"/>
</dbReference>
<keyword evidence="1" id="KW-0802">TPR repeat</keyword>
<gene>
    <name evidence="3" type="ORF">J27TS8_01000</name>
</gene>
<dbReference type="InterPro" id="IPR001387">
    <property type="entry name" value="Cro/C1-type_HTH"/>
</dbReference>
<dbReference type="PROSITE" id="PS50005">
    <property type="entry name" value="TPR"/>
    <property type="match status" value="1"/>
</dbReference>
<accession>A0A919WE58</accession>
<feature type="repeat" description="TPR" evidence="1">
    <location>
        <begin position="160"/>
        <end position="193"/>
    </location>
</feature>
<dbReference type="Proteomes" id="UP000682111">
    <property type="component" value="Unassembled WGS sequence"/>
</dbReference>
<name>A0A919WE58_9BACI</name>
<dbReference type="GO" id="GO:0003677">
    <property type="term" value="F:DNA binding"/>
    <property type="evidence" value="ECO:0007669"/>
    <property type="project" value="InterPro"/>
</dbReference>
<dbReference type="RefSeq" id="WP_137744301.1">
    <property type="nucleotide sequence ID" value="NZ_BORC01000001.1"/>
</dbReference>
<dbReference type="PANTHER" id="PTHR37038">
    <property type="entry name" value="TRANSCRIPTIONAL REGULATOR-RELATED"/>
    <property type="match status" value="1"/>
</dbReference>